<feature type="compositionally biased region" description="Basic residues" evidence="1">
    <location>
        <begin position="8"/>
        <end position="20"/>
    </location>
</feature>
<accession>A0AAV7TFK2</accession>
<name>A0AAV7TFK2_PLEWA</name>
<keyword evidence="3" id="KW-1185">Reference proteome</keyword>
<sequence>MLECARGTGRRRLQRLRRGKGKNGNELVEVIKTPRKVQGYAPLVKSGVKGTHYCEGQEGWTNWYEHTYRYQCHDPYR</sequence>
<feature type="region of interest" description="Disordered" evidence="1">
    <location>
        <begin position="1"/>
        <end position="20"/>
    </location>
</feature>
<evidence type="ECO:0000256" key="1">
    <source>
        <dbReference type="SAM" id="MobiDB-lite"/>
    </source>
</evidence>
<comment type="caution">
    <text evidence="2">The sequence shown here is derived from an EMBL/GenBank/DDBJ whole genome shotgun (WGS) entry which is preliminary data.</text>
</comment>
<dbReference type="EMBL" id="JANPWB010000006">
    <property type="protein sequence ID" value="KAJ1175324.1"/>
    <property type="molecule type" value="Genomic_DNA"/>
</dbReference>
<gene>
    <name evidence="2" type="ORF">NDU88_000612</name>
</gene>
<evidence type="ECO:0000313" key="3">
    <source>
        <dbReference type="Proteomes" id="UP001066276"/>
    </source>
</evidence>
<dbReference type="Proteomes" id="UP001066276">
    <property type="component" value="Chromosome 3_2"/>
</dbReference>
<organism evidence="2 3">
    <name type="scientific">Pleurodeles waltl</name>
    <name type="common">Iberian ribbed newt</name>
    <dbReference type="NCBI Taxonomy" id="8319"/>
    <lineage>
        <taxon>Eukaryota</taxon>
        <taxon>Metazoa</taxon>
        <taxon>Chordata</taxon>
        <taxon>Craniata</taxon>
        <taxon>Vertebrata</taxon>
        <taxon>Euteleostomi</taxon>
        <taxon>Amphibia</taxon>
        <taxon>Batrachia</taxon>
        <taxon>Caudata</taxon>
        <taxon>Salamandroidea</taxon>
        <taxon>Salamandridae</taxon>
        <taxon>Pleurodelinae</taxon>
        <taxon>Pleurodeles</taxon>
    </lineage>
</organism>
<evidence type="ECO:0000313" key="2">
    <source>
        <dbReference type="EMBL" id="KAJ1175324.1"/>
    </source>
</evidence>
<proteinExistence type="predicted"/>
<protein>
    <submittedName>
        <fullName evidence="2">Uncharacterized protein</fullName>
    </submittedName>
</protein>
<dbReference type="AlphaFoldDB" id="A0AAV7TFK2"/>
<reference evidence="2" key="1">
    <citation type="journal article" date="2022" name="bioRxiv">
        <title>Sequencing and chromosome-scale assembly of the giantPleurodeles waltlgenome.</title>
        <authorList>
            <person name="Brown T."/>
            <person name="Elewa A."/>
            <person name="Iarovenko S."/>
            <person name="Subramanian E."/>
            <person name="Araus A.J."/>
            <person name="Petzold A."/>
            <person name="Susuki M."/>
            <person name="Suzuki K.-i.T."/>
            <person name="Hayashi T."/>
            <person name="Toyoda A."/>
            <person name="Oliveira C."/>
            <person name="Osipova E."/>
            <person name="Leigh N.D."/>
            <person name="Simon A."/>
            <person name="Yun M.H."/>
        </authorList>
    </citation>
    <scope>NUCLEOTIDE SEQUENCE</scope>
    <source>
        <strain evidence="2">20211129_DDA</strain>
        <tissue evidence="2">Liver</tissue>
    </source>
</reference>